<gene>
    <name evidence="4" type="ORF">HRV97_00990</name>
</gene>
<accession>A0ABX2JIK9</accession>
<keyword evidence="1" id="KW-0406">Ion transport</keyword>
<comment type="function">
    <text evidence="1">A possible function for this protein is to guide the assembly of the membrane sector of the ATPase enzyme complex.</text>
</comment>
<evidence type="ECO:0000256" key="1">
    <source>
        <dbReference type="PIRNR" id="PIRNR032126"/>
    </source>
</evidence>
<keyword evidence="3" id="KW-0812">Transmembrane</keyword>
<feature type="transmembrane region" description="Helical" evidence="3">
    <location>
        <begin position="59"/>
        <end position="77"/>
    </location>
</feature>
<protein>
    <recommendedName>
        <fullName evidence="1">ATP synthase protein I</fullName>
    </recommendedName>
</protein>
<proteinExistence type="inferred from homology"/>
<dbReference type="EMBL" id="JABULH010000001">
    <property type="protein sequence ID" value="NTS63733.1"/>
    <property type="molecule type" value="Genomic_DNA"/>
</dbReference>
<name>A0ABX2JIK9_9SPHN</name>
<evidence type="ECO:0000256" key="2">
    <source>
        <dbReference type="SAM" id="MobiDB-lite"/>
    </source>
</evidence>
<keyword evidence="5" id="KW-1185">Reference proteome</keyword>
<evidence type="ECO:0000313" key="5">
    <source>
        <dbReference type="Proteomes" id="UP000621447"/>
    </source>
</evidence>
<organism evidence="4 5">
    <name type="scientific">Sphingomonas hominis</name>
    <dbReference type="NCBI Taxonomy" id="2741495"/>
    <lineage>
        <taxon>Bacteria</taxon>
        <taxon>Pseudomonadati</taxon>
        <taxon>Pseudomonadota</taxon>
        <taxon>Alphaproteobacteria</taxon>
        <taxon>Sphingomonadales</taxon>
        <taxon>Sphingomonadaceae</taxon>
        <taxon>Sphingomonas</taxon>
    </lineage>
</organism>
<keyword evidence="1" id="KW-0813">Transport</keyword>
<reference evidence="4 5" key="1">
    <citation type="submission" date="2020-06" db="EMBL/GenBank/DDBJ databases">
        <title>Sphingomonas hominis sp. nov., a member of the Sphingomonas, isolated from the hair of a 22-year-old girl.</title>
        <authorList>
            <person name="Zhang D.-F."/>
            <person name="Cui X.-W."/>
        </authorList>
    </citation>
    <scope>NUCLEOTIDE SEQUENCE [LARGE SCALE GENOMIC DNA]</scope>
    <source>
        <strain evidence="4 5">HHU CXW</strain>
    </source>
</reference>
<keyword evidence="1" id="KW-0375">Hydrogen ion transport</keyword>
<comment type="caution">
    <text evidence="4">The sequence shown here is derived from an EMBL/GenBank/DDBJ whole genome shotgun (WGS) entry which is preliminary data.</text>
</comment>
<keyword evidence="3" id="KW-1133">Transmembrane helix</keyword>
<evidence type="ECO:0000313" key="4">
    <source>
        <dbReference type="EMBL" id="NTS63733.1"/>
    </source>
</evidence>
<dbReference type="Proteomes" id="UP000621447">
    <property type="component" value="Unassembled WGS sequence"/>
</dbReference>
<dbReference type="Pfam" id="PF09527">
    <property type="entry name" value="ATPase_gene1"/>
    <property type="match status" value="1"/>
</dbReference>
<dbReference type="RefSeq" id="WP_174191840.1">
    <property type="nucleotide sequence ID" value="NZ_JABULH010000001.1"/>
</dbReference>
<keyword evidence="1 3" id="KW-0472">Membrane</keyword>
<feature type="transmembrane region" description="Helical" evidence="3">
    <location>
        <begin position="83"/>
        <end position="100"/>
    </location>
</feature>
<dbReference type="InterPro" id="IPR032820">
    <property type="entry name" value="ATPase_put"/>
</dbReference>
<evidence type="ECO:0000256" key="3">
    <source>
        <dbReference type="SAM" id="Phobius"/>
    </source>
</evidence>
<comment type="similarity">
    <text evidence="1">Belongs to the bacterial AtpI family.</text>
</comment>
<dbReference type="PIRSF" id="PIRSF032126">
    <property type="entry name" value="F0F1_ATP_synthase_subunit_I"/>
    <property type="match status" value="1"/>
</dbReference>
<sequence>MWRGWRVADNGSGQDFHDAEDPRLASLDQRLERARRDEAKRTGVVRDEGEAGYQLGNRVLAALIGSLVGSALIGWLIDRWFGTTPWALIVALFLGIAVAFRQIIRLTTKRPE</sequence>
<dbReference type="InterPro" id="IPR016989">
    <property type="entry name" value="Atp1_alphaprobac"/>
</dbReference>
<feature type="region of interest" description="Disordered" evidence="2">
    <location>
        <begin position="1"/>
        <end position="23"/>
    </location>
</feature>